<name>T0S2G5_SAPDV</name>
<dbReference type="Pfam" id="PF05721">
    <property type="entry name" value="PhyH"/>
    <property type="match status" value="1"/>
</dbReference>
<protein>
    <recommendedName>
        <fullName evidence="4">Phytanoyl-CoA dioxygenase</fullName>
    </recommendedName>
</protein>
<accession>T0S2G5</accession>
<dbReference type="RefSeq" id="XP_008607224.1">
    <property type="nucleotide sequence ID" value="XM_008609002.1"/>
</dbReference>
<dbReference type="PANTHER" id="PTHR20883">
    <property type="entry name" value="PHYTANOYL-COA DIOXYGENASE DOMAIN CONTAINING 1"/>
    <property type="match status" value="1"/>
</dbReference>
<reference evidence="2 3" key="1">
    <citation type="submission" date="2012-04" db="EMBL/GenBank/DDBJ databases">
        <title>The Genome Sequence of Saprolegnia declina VS20.</title>
        <authorList>
            <consortium name="The Broad Institute Genome Sequencing Platform"/>
            <person name="Russ C."/>
            <person name="Nusbaum C."/>
            <person name="Tyler B."/>
            <person name="van West P."/>
            <person name="Dieguez-Uribeondo J."/>
            <person name="de Bruijn I."/>
            <person name="Tripathy S."/>
            <person name="Jiang R."/>
            <person name="Young S.K."/>
            <person name="Zeng Q."/>
            <person name="Gargeya S."/>
            <person name="Fitzgerald M."/>
            <person name="Haas B."/>
            <person name="Abouelleil A."/>
            <person name="Alvarado L."/>
            <person name="Arachchi H.M."/>
            <person name="Berlin A."/>
            <person name="Chapman S.B."/>
            <person name="Goldberg J."/>
            <person name="Griggs A."/>
            <person name="Gujja S."/>
            <person name="Hansen M."/>
            <person name="Howarth C."/>
            <person name="Imamovic A."/>
            <person name="Larimer J."/>
            <person name="McCowen C."/>
            <person name="Montmayeur A."/>
            <person name="Murphy C."/>
            <person name="Neiman D."/>
            <person name="Pearson M."/>
            <person name="Priest M."/>
            <person name="Roberts A."/>
            <person name="Saif S."/>
            <person name="Shea T."/>
            <person name="Sisk P."/>
            <person name="Sykes S."/>
            <person name="Wortman J."/>
            <person name="Nusbaum C."/>
            <person name="Birren B."/>
        </authorList>
    </citation>
    <scope>NUCLEOTIDE SEQUENCE [LARGE SCALE GENOMIC DNA]</scope>
    <source>
        <strain evidence="2 3">VS20</strain>
    </source>
</reference>
<dbReference type="EMBL" id="JH767139">
    <property type="protein sequence ID" value="EQC39163.1"/>
    <property type="molecule type" value="Genomic_DNA"/>
</dbReference>
<keyword evidence="3" id="KW-1185">Reference proteome</keyword>
<comment type="cofactor">
    <cofactor evidence="1">
        <name>Fe cation</name>
        <dbReference type="ChEBI" id="CHEBI:24875"/>
    </cofactor>
</comment>
<sequence length="287" mass="31844">MGVLDPRFRYSAEDHARQYVDAGYALWRPFLTPDACAIMCRHVDRILAATAEDVSREWIMNVHLLGERWLFDLASEPALLDAVQHICGPEITLIQTHLFCKPRGCPPTPWHQDGRNDDAPMATVWITLDDVRDLGSGALQVLPGLHKHGLLPSEASDHFQFDKVLTPAFVASQTPVAYNLRAGEAAVHHPLLPHASAPNSALAVRRVLVLRYLATAALGDSPLYSWPPSEREPVLFAPGATADANIADDDDEETDDGEFYQDHRDADAFFEGRSIVVRSSRFDFQSI</sequence>
<dbReference type="AlphaFoldDB" id="T0S2G5"/>
<dbReference type="Proteomes" id="UP000030762">
    <property type="component" value="Unassembled WGS sequence"/>
</dbReference>
<dbReference type="PANTHER" id="PTHR20883:SF48">
    <property type="entry name" value="ECTOINE DIOXYGENASE"/>
    <property type="match status" value="1"/>
</dbReference>
<dbReference type="GO" id="GO:0046872">
    <property type="term" value="F:metal ion binding"/>
    <property type="evidence" value="ECO:0007669"/>
    <property type="project" value="UniProtKB-ARBA"/>
</dbReference>
<dbReference type="InterPro" id="IPR008775">
    <property type="entry name" value="Phytyl_CoA_dOase-like"/>
</dbReference>
<evidence type="ECO:0000313" key="3">
    <source>
        <dbReference type="Proteomes" id="UP000030762"/>
    </source>
</evidence>
<evidence type="ECO:0008006" key="4">
    <source>
        <dbReference type="Google" id="ProtNLM"/>
    </source>
</evidence>
<organism evidence="2 3">
    <name type="scientific">Saprolegnia diclina (strain VS20)</name>
    <dbReference type="NCBI Taxonomy" id="1156394"/>
    <lineage>
        <taxon>Eukaryota</taxon>
        <taxon>Sar</taxon>
        <taxon>Stramenopiles</taxon>
        <taxon>Oomycota</taxon>
        <taxon>Saprolegniomycetes</taxon>
        <taxon>Saprolegniales</taxon>
        <taxon>Saprolegniaceae</taxon>
        <taxon>Saprolegnia</taxon>
    </lineage>
</organism>
<dbReference type="GO" id="GO:0016491">
    <property type="term" value="F:oxidoreductase activity"/>
    <property type="evidence" value="ECO:0007669"/>
    <property type="project" value="UniProtKB-ARBA"/>
</dbReference>
<evidence type="ECO:0000313" key="2">
    <source>
        <dbReference type="EMBL" id="EQC39163.1"/>
    </source>
</evidence>
<dbReference type="Gene3D" id="2.60.120.620">
    <property type="entry name" value="q2cbj1_9rhob like domain"/>
    <property type="match status" value="1"/>
</dbReference>
<dbReference type="GeneID" id="19944096"/>
<dbReference type="OrthoDB" id="445007at2759"/>
<dbReference type="VEuPathDB" id="FungiDB:SDRG_03369"/>
<gene>
    <name evidence="2" type="ORF">SDRG_03369</name>
</gene>
<proteinExistence type="predicted"/>
<dbReference type="OMA" id="REWIMNV"/>
<dbReference type="InParanoid" id="T0S2G5"/>
<dbReference type="SUPFAM" id="SSF51197">
    <property type="entry name" value="Clavaminate synthase-like"/>
    <property type="match status" value="1"/>
</dbReference>
<evidence type="ECO:0000256" key="1">
    <source>
        <dbReference type="ARBA" id="ARBA00001962"/>
    </source>
</evidence>